<evidence type="ECO:0008006" key="4">
    <source>
        <dbReference type="Google" id="ProtNLM"/>
    </source>
</evidence>
<name>A0ABT3CGW3_9MYCO</name>
<sequence>MSPQMTCQVQEDPPASDLRGGRGVATTFVSGYPRASGYPRETAGTEPAWAHTLTVEIGSQDHTQALLRFASDLHRRGITIDSLSSEQLSPATVGITTRFTATRRAADTVRRTAAARVEVLRADLSRPAVTVSGPIP</sequence>
<dbReference type="Proteomes" id="UP001526201">
    <property type="component" value="Unassembled WGS sequence"/>
</dbReference>
<evidence type="ECO:0000313" key="2">
    <source>
        <dbReference type="EMBL" id="MCV7228612.1"/>
    </source>
</evidence>
<proteinExistence type="predicted"/>
<organism evidence="2 3">
    <name type="scientific">Mycolicibacterium komossense</name>
    <dbReference type="NCBI Taxonomy" id="1779"/>
    <lineage>
        <taxon>Bacteria</taxon>
        <taxon>Bacillati</taxon>
        <taxon>Actinomycetota</taxon>
        <taxon>Actinomycetes</taxon>
        <taxon>Mycobacteriales</taxon>
        <taxon>Mycobacteriaceae</taxon>
        <taxon>Mycolicibacterium</taxon>
    </lineage>
</organism>
<protein>
    <recommendedName>
        <fullName evidence="4">ACT domain-containing protein</fullName>
    </recommendedName>
</protein>
<accession>A0ABT3CGW3</accession>
<dbReference type="EMBL" id="JACKTY010000033">
    <property type="protein sequence ID" value="MCV7228612.1"/>
    <property type="molecule type" value="Genomic_DNA"/>
</dbReference>
<evidence type="ECO:0000256" key="1">
    <source>
        <dbReference type="SAM" id="MobiDB-lite"/>
    </source>
</evidence>
<feature type="region of interest" description="Disordered" evidence="1">
    <location>
        <begin position="1"/>
        <end position="23"/>
    </location>
</feature>
<reference evidence="2 3" key="1">
    <citation type="journal article" date="2022" name="BMC Genomics">
        <title>Comparative genome analysis of mycobacteria focusing on tRNA and non-coding RNA.</title>
        <authorList>
            <person name="Behra P.R.K."/>
            <person name="Pettersson B.M.F."/>
            <person name="Ramesh M."/>
            <person name="Das S."/>
            <person name="Dasgupta S."/>
            <person name="Kirsebom L.A."/>
        </authorList>
    </citation>
    <scope>NUCLEOTIDE SEQUENCE [LARGE SCALE GENOMIC DNA]</scope>
    <source>
        <strain evidence="2 3">DSM 44078</strain>
    </source>
</reference>
<gene>
    <name evidence="2" type="ORF">H7J73_21595</name>
</gene>
<evidence type="ECO:0000313" key="3">
    <source>
        <dbReference type="Proteomes" id="UP001526201"/>
    </source>
</evidence>
<comment type="caution">
    <text evidence="2">The sequence shown here is derived from an EMBL/GenBank/DDBJ whole genome shotgun (WGS) entry which is preliminary data.</text>
</comment>
<keyword evidence="3" id="KW-1185">Reference proteome</keyword>